<gene>
    <name evidence="9" type="ORF">H6G18_16930</name>
</gene>
<keyword evidence="10" id="KW-1185">Reference proteome</keyword>
<dbReference type="PRINTS" id="PR00507">
    <property type="entry name" value="N12N6MTFRASE"/>
</dbReference>
<protein>
    <recommendedName>
        <fullName evidence="1">site-specific DNA-methyltransferase (adenine-specific)</fullName>
        <ecNumber evidence="1">2.1.1.72</ecNumber>
    </recommendedName>
</protein>
<sequence length="708" mass="81017">MNYTTHNTIVNFIWSIADDVLRDVYVRGKYRDVILPMTVLRRLDCLLEPTKDKVLELYKRLEEGNFGQNAIAQQLPRVTGYVFYNTSQFTFKTLLDFPSDIRANFENYLNGFSENVQEIIAKFKLRNQIETLVESNRLYALIQKFVAKEINLSSEAVKNEKGEIIHEGLTNLGMGSVFEELIRKFNEENNEEAGEHFTPRDIIQLMVNLIFLPVENQIQGGTYLVYDDACGSGGMLTESEAFIQHLVEKSAKKVTIELYGQEVNPETYAICKSDMLIKGRDPEKIWFGSTISHDKFADLQFDFMLANPPYGKSWTVDQEAVFDGKKKEVKDPRFAVEHPGLKPGEKLTLLPRSSDGQLLFLVNMLSKMKQSTTLGSRIAIVHNGSALFTGDAGGGESNIRRWIIENDWLECIIGLPLNMFYNTGIATYIWVLSNRKPEQRRGKVQLIDATEWYGKLRKNLGKKNCELTQADIQRITETFLAFEETEQSKIFDNEDFGYHKITVDRPLRLTFQVTPEQVAQFLGTSPTTSSTNTSSVGQQEIPLNITSATKNGVILGILKDLFGSEPHKDFNRVKQEFEKALKAKELKLTAKEFKLVYDTFTEKDETAEPVIKKKTKDAVTYEPDSELRDTENVPLKEDIDEYFAREVLPHVPDAWIDYEKTVRGYEISFTKYFYKFKPLRSLEEIAADIFALEAETEGVLRQIVSEEK</sequence>
<evidence type="ECO:0000259" key="7">
    <source>
        <dbReference type="Pfam" id="PF02384"/>
    </source>
</evidence>
<evidence type="ECO:0000256" key="1">
    <source>
        <dbReference type="ARBA" id="ARBA00011900"/>
    </source>
</evidence>
<evidence type="ECO:0000313" key="9">
    <source>
        <dbReference type="EMBL" id="MBD2345817.1"/>
    </source>
</evidence>
<keyword evidence="4" id="KW-0949">S-adenosyl-L-methionine</keyword>
<comment type="caution">
    <text evidence="9">The sequence shown here is derived from an EMBL/GenBank/DDBJ whole genome shotgun (WGS) entry which is preliminary data.</text>
</comment>
<dbReference type="InterPro" id="IPR003356">
    <property type="entry name" value="DNA_methylase_A-5"/>
</dbReference>
<proteinExistence type="predicted"/>
<evidence type="ECO:0000256" key="2">
    <source>
        <dbReference type="ARBA" id="ARBA00022603"/>
    </source>
</evidence>
<name>A0ABR8CRJ3_9NOST</name>
<evidence type="ECO:0000256" key="6">
    <source>
        <dbReference type="ARBA" id="ARBA00047942"/>
    </source>
</evidence>
<comment type="catalytic activity">
    <reaction evidence="6">
        <text>a 2'-deoxyadenosine in DNA + S-adenosyl-L-methionine = an N(6)-methyl-2'-deoxyadenosine in DNA + S-adenosyl-L-homocysteine + H(+)</text>
        <dbReference type="Rhea" id="RHEA:15197"/>
        <dbReference type="Rhea" id="RHEA-COMP:12418"/>
        <dbReference type="Rhea" id="RHEA-COMP:12419"/>
        <dbReference type="ChEBI" id="CHEBI:15378"/>
        <dbReference type="ChEBI" id="CHEBI:57856"/>
        <dbReference type="ChEBI" id="CHEBI:59789"/>
        <dbReference type="ChEBI" id="CHEBI:90615"/>
        <dbReference type="ChEBI" id="CHEBI:90616"/>
        <dbReference type="EC" id="2.1.1.72"/>
    </reaction>
</comment>
<dbReference type="RefSeq" id="WP_190408246.1">
    <property type="nucleotide sequence ID" value="NZ_JACJRF010000031.1"/>
</dbReference>
<keyword evidence="3" id="KW-0808">Transferase</keyword>
<dbReference type="InterPro" id="IPR029063">
    <property type="entry name" value="SAM-dependent_MTases_sf"/>
</dbReference>
<dbReference type="InterPro" id="IPR022749">
    <property type="entry name" value="D12N6_MeTrfase_N"/>
</dbReference>
<dbReference type="Gene3D" id="3.40.50.150">
    <property type="entry name" value="Vaccinia Virus protein VP39"/>
    <property type="match status" value="1"/>
</dbReference>
<keyword evidence="5" id="KW-0680">Restriction system</keyword>
<evidence type="ECO:0000256" key="5">
    <source>
        <dbReference type="ARBA" id="ARBA00022747"/>
    </source>
</evidence>
<evidence type="ECO:0000313" key="10">
    <source>
        <dbReference type="Proteomes" id="UP000607281"/>
    </source>
</evidence>
<dbReference type="EC" id="2.1.1.72" evidence="1"/>
<keyword evidence="2 9" id="KW-0489">Methyltransferase</keyword>
<organism evidence="9 10">
    <name type="scientific">Anabaena subtropica FACHB-260</name>
    <dbReference type="NCBI Taxonomy" id="2692884"/>
    <lineage>
        <taxon>Bacteria</taxon>
        <taxon>Bacillati</taxon>
        <taxon>Cyanobacteriota</taxon>
        <taxon>Cyanophyceae</taxon>
        <taxon>Nostocales</taxon>
        <taxon>Nostocaceae</taxon>
        <taxon>Anabaena</taxon>
    </lineage>
</organism>
<dbReference type="Pfam" id="PF12161">
    <property type="entry name" value="HsdM_N"/>
    <property type="match status" value="1"/>
</dbReference>
<dbReference type="InterPro" id="IPR002052">
    <property type="entry name" value="DNA_methylase_N6_adenine_CS"/>
</dbReference>
<dbReference type="EMBL" id="JACJRF010000031">
    <property type="protein sequence ID" value="MBD2345817.1"/>
    <property type="molecule type" value="Genomic_DNA"/>
</dbReference>
<dbReference type="PANTHER" id="PTHR42933:SF3">
    <property type="entry name" value="TYPE I RESTRICTION ENZYME MJAVIII METHYLASE SUBUNIT"/>
    <property type="match status" value="1"/>
</dbReference>
<dbReference type="GO" id="GO:0008168">
    <property type="term" value="F:methyltransferase activity"/>
    <property type="evidence" value="ECO:0007669"/>
    <property type="project" value="UniProtKB-KW"/>
</dbReference>
<dbReference type="InterPro" id="IPR051537">
    <property type="entry name" value="DNA_Adenine_Mtase"/>
</dbReference>
<evidence type="ECO:0000256" key="3">
    <source>
        <dbReference type="ARBA" id="ARBA00022679"/>
    </source>
</evidence>
<evidence type="ECO:0000256" key="4">
    <source>
        <dbReference type="ARBA" id="ARBA00022691"/>
    </source>
</evidence>
<evidence type="ECO:0000259" key="8">
    <source>
        <dbReference type="Pfam" id="PF12161"/>
    </source>
</evidence>
<dbReference type="PROSITE" id="PS00092">
    <property type="entry name" value="N6_MTASE"/>
    <property type="match status" value="1"/>
</dbReference>
<dbReference type="GO" id="GO:0032259">
    <property type="term" value="P:methylation"/>
    <property type="evidence" value="ECO:0007669"/>
    <property type="project" value="UniProtKB-KW"/>
</dbReference>
<dbReference type="Proteomes" id="UP000607281">
    <property type="component" value="Unassembled WGS sequence"/>
</dbReference>
<dbReference type="Pfam" id="PF02384">
    <property type="entry name" value="N6_Mtase"/>
    <property type="match status" value="1"/>
</dbReference>
<feature type="domain" description="N6 adenine-specific DNA methyltransferase N-terminal" evidence="8">
    <location>
        <begin position="10"/>
        <end position="145"/>
    </location>
</feature>
<accession>A0ABR8CRJ3</accession>
<reference evidence="9 10" key="1">
    <citation type="journal article" date="2020" name="ISME J.">
        <title>Comparative genomics reveals insights into cyanobacterial evolution and habitat adaptation.</title>
        <authorList>
            <person name="Chen M.Y."/>
            <person name="Teng W.K."/>
            <person name="Zhao L."/>
            <person name="Hu C.X."/>
            <person name="Zhou Y.K."/>
            <person name="Han B.P."/>
            <person name="Song L.R."/>
            <person name="Shu W.S."/>
        </authorList>
    </citation>
    <scope>NUCLEOTIDE SEQUENCE [LARGE SCALE GENOMIC DNA]</scope>
    <source>
        <strain evidence="9 10">FACHB-260</strain>
    </source>
</reference>
<feature type="domain" description="DNA methylase adenine-specific" evidence="7">
    <location>
        <begin position="174"/>
        <end position="486"/>
    </location>
</feature>
<dbReference type="SUPFAM" id="SSF53335">
    <property type="entry name" value="S-adenosyl-L-methionine-dependent methyltransferases"/>
    <property type="match status" value="1"/>
</dbReference>
<dbReference type="PANTHER" id="PTHR42933">
    <property type="entry name" value="SLR6095 PROTEIN"/>
    <property type="match status" value="1"/>
</dbReference>